<evidence type="ECO:0000313" key="2">
    <source>
        <dbReference type="EMBL" id="SFS95575.1"/>
    </source>
</evidence>
<dbReference type="EMBL" id="FPAB01000005">
    <property type="protein sequence ID" value="SFS95575.1"/>
    <property type="molecule type" value="Genomic_DNA"/>
</dbReference>
<name>A0A1I6U2C1_9ACTN</name>
<organism evidence="2 3">
    <name type="scientific">Streptomyces harbinensis</name>
    <dbReference type="NCBI Taxonomy" id="1176198"/>
    <lineage>
        <taxon>Bacteria</taxon>
        <taxon>Bacillati</taxon>
        <taxon>Actinomycetota</taxon>
        <taxon>Actinomycetes</taxon>
        <taxon>Kitasatosporales</taxon>
        <taxon>Streptomycetaceae</taxon>
        <taxon>Streptomyces</taxon>
    </lineage>
</organism>
<sequence length="308" mass="31814">MSGPAPREPGPADAVLEVAGGHLTWNVLDPAADPVPFLDDPAAAQGWLWALWGEAAALRAAAGAPLGPAVPALPGLADAARRLAWAHWAAHWWPASVLDAIPALDGRVLAGEIAELAAECDLLLGGEEPEPLVTGEPPAPPGYALAAGEAADAGGLVLASGTAGTDWRRCPPGLLDASEEAVSWEITRLPARATVLALAVVAAPGLTDRTRVPEHLRPRARVTTADGGLAEIPLRLTDDSWTGSAPPPGAGRPDITVHLPAFPEPPTPDDAEQRRLRQRIRALAHARLAGSGPVIAPLRAETEAARDR</sequence>
<evidence type="ECO:0000313" key="3">
    <source>
        <dbReference type="Proteomes" id="UP000198873"/>
    </source>
</evidence>
<dbReference type="Proteomes" id="UP000198873">
    <property type="component" value="Unassembled WGS sequence"/>
</dbReference>
<protein>
    <submittedName>
        <fullName evidence="2">Uncharacterized protein</fullName>
    </submittedName>
</protein>
<accession>A0A1I6U2C1</accession>
<dbReference type="AlphaFoldDB" id="A0A1I6U2C1"/>
<proteinExistence type="predicted"/>
<dbReference type="RefSeq" id="WP_093843437.1">
    <property type="nucleotide sequence ID" value="NZ_FPAB01000005.1"/>
</dbReference>
<evidence type="ECO:0000256" key="1">
    <source>
        <dbReference type="SAM" id="MobiDB-lite"/>
    </source>
</evidence>
<keyword evidence="3" id="KW-1185">Reference proteome</keyword>
<reference evidence="3" key="1">
    <citation type="submission" date="2016-10" db="EMBL/GenBank/DDBJ databases">
        <authorList>
            <person name="Varghese N."/>
            <person name="Submissions S."/>
        </authorList>
    </citation>
    <scope>NUCLEOTIDE SEQUENCE [LARGE SCALE GENOMIC DNA]</scope>
    <source>
        <strain evidence="3">CGMCC 4.7047</strain>
    </source>
</reference>
<dbReference type="STRING" id="1176198.SAMN05444716_105209"/>
<gene>
    <name evidence="2" type="ORF">SAMN05444716_105209</name>
</gene>
<feature type="region of interest" description="Disordered" evidence="1">
    <location>
        <begin position="237"/>
        <end position="275"/>
    </location>
</feature>